<accession>A0AAD1ZUW5</accession>
<sequence>MTLMFHVRGIPQEKDQNFVETICSNTPSYQLCISTLRADHTSIKEDASGLGLIMVVAMKAKAKEMMKAIKKLRAFRPNLKDVWEVLRWDPKVAANNIADSSMQAGVCKSNLNEVKSSLTGLNDAMYDLCEVAKAIIINLL</sequence>
<name>A0AAD1ZUW5_9LAMI</name>
<protein>
    <recommendedName>
        <fullName evidence="1">Pectinesterase inhibitor domain-containing protein</fullName>
    </recommendedName>
</protein>
<dbReference type="Proteomes" id="UP000834106">
    <property type="component" value="Chromosome 14"/>
</dbReference>
<evidence type="ECO:0000313" key="3">
    <source>
        <dbReference type="Proteomes" id="UP000834106"/>
    </source>
</evidence>
<evidence type="ECO:0000259" key="1">
    <source>
        <dbReference type="SMART" id="SM00856"/>
    </source>
</evidence>
<dbReference type="NCBIfam" id="TIGR01614">
    <property type="entry name" value="PME_inhib"/>
    <property type="match status" value="1"/>
</dbReference>
<dbReference type="GO" id="GO:0004857">
    <property type="term" value="F:enzyme inhibitor activity"/>
    <property type="evidence" value="ECO:0007669"/>
    <property type="project" value="InterPro"/>
</dbReference>
<dbReference type="InterPro" id="IPR006501">
    <property type="entry name" value="Pectinesterase_inhib_dom"/>
</dbReference>
<dbReference type="Pfam" id="PF04043">
    <property type="entry name" value="PMEI"/>
    <property type="match status" value="1"/>
</dbReference>
<reference evidence="2" key="1">
    <citation type="submission" date="2023-05" db="EMBL/GenBank/DDBJ databases">
        <authorList>
            <person name="Huff M."/>
        </authorList>
    </citation>
    <scope>NUCLEOTIDE SEQUENCE</scope>
</reference>
<dbReference type="InterPro" id="IPR035513">
    <property type="entry name" value="Invertase/methylesterase_inhib"/>
</dbReference>
<keyword evidence="3" id="KW-1185">Reference proteome</keyword>
<feature type="domain" description="Pectinesterase inhibitor" evidence="1">
    <location>
        <begin position="14"/>
        <end position="135"/>
    </location>
</feature>
<proteinExistence type="predicted"/>
<dbReference type="AlphaFoldDB" id="A0AAD1ZUW5"/>
<dbReference type="SUPFAM" id="SSF101148">
    <property type="entry name" value="Plant invertase/pectin methylesterase inhibitor"/>
    <property type="match status" value="1"/>
</dbReference>
<gene>
    <name evidence="2" type="ORF">FPE_LOCUS23613</name>
</gene>
<dbReference type="SMART" id="SM00856">
    <property type="entry name" value="PMEI"/>
    <property type="match status" value="1"/>
</dbReference>
<evidence type="ECO:0000313" key="2">
    <source>
        <dbReference type="EMBL" id="CAI9776183.1"/>
    </source>
</evidence>
<organism evidence="2 3">
    <name type="scientific">Fraxinus pennsylvanica</name>
    <dbReference type="NCBI Taxonomy" id="56036"/>
    <lineage>
        <taxon>Eukaryota</taxon>
        <taxon>Viridiplantae</taxon>
        <taxon>Streptophyta</taxon>
        <taxon>Embryophyta</taxon>
        <taxon>Tracheophyta</taxon>
        <taxon>Spermatophyta</taxon>
        <taxon>Magnoliopsida</taxon>
        <taxon>eudicotyledons</taxon>
        <taxon>Gunneridae</taxon>
        <taxon>Pentapetalae</taxon>
        <taxon>asterids</taxon>
        <taxon>lamiids</taxon>
        <taxon>Lamiales</taxon>
        <taxon>Oleaceae</taxon>
        <taxon>Oleeae</taxon>
        <taxon>Fraxinus</taxon>
    </lineage>
</organism>
<dbReference type="Gene3D" id="1.20.140.40">
    <property type="entry name" value="Invertase/pectin methylesterase inhibitor family protein"/>
    <property type="match status" value="1"/>
</dbReference>
<dbReference type="EMBL" id="OU503049">
    <property type="protein sequence ID" value="CAI9776183.1"/>
    <property type="molecule type" value="Genomic_DNA"/>
</dbReference>